<reference evidence="1" key="1">
    <citation type="submission" date="2021-01" db="EMBL/GenBank/DDBJ databases">
        <authorList>
            <person name="Corre E."/>
            <person name="Pelletier E."/>
            <person name="Niang G."/>
            <person name="Scheremetjew M."/>
            <person name="Finn R."/>
            <person name="Kale V."/>
            <person name="Holt S."/>
            <person name="Cochrane G."/>
            <person name="Meng A."/>
            <person name="Brown T."/>
            <person name="Cohen L."/>
        </authorList>
    </citation>
    <scope>NUCLEOTIDE SEQUENCE</scope>
    <source>
        <strain evidence="1">CCMP3303</strain>
    </source>
</reference>
<dbReference type="AlphaFoldDB" id="A0A7S0ALN2"/>
<gene>
    <name evidence="1" type="ORF">MPOL1434_LOCUS4609</name>
</gene>
<protein>
    <submittedName>
        <fullName evidence="1">Uncharacterized protein</fullName>
    </submittedName>
</protein>
<sequence>MVVKNDNASPAYINVSSSTKVSNTSVESSAEQIRAKQITEYLATLDGSPDAFEKYEVQAYRLLHPDLVVESEGGKEIRLDAFITLVRENYIANGCIAEVQAIQHNQDDTITVTIKNYLPGEEGDVTRQLIHFADDGRIVRVEGEDTSNKHKFGSMLDRVAALPTEVEVVAKKYKDFLEYVKKDPPTDSSRLQSIIGDLYDSNAIIVADGRNENLDYFKFTIGEVVAAGSYTRDVKVKVIGQNTIYIDFCVDGPFFEKSIPVRRVVTERNGKVVYSRVAENSEDSFPVYAKRIIGKK</sequence>
<proteinExistence type="predicted"/>
<dbReference type="EMBL" id="HBEJ01007798">
    <property type="protein sequence ID" value="CAD8367793.1"/>
    <property type="molecule type" value="Transcribed_RNA"/>
</dbReference>
<evidence type="ECO:0000313" key="1">
    <source>
        <dbReference type="EMBL" id="CAD8367793.1"/>
    </source>
</evidence>
<accession>A0A7S0ALN2</accession>
<organism evidence="1">
    <name type="scientific">Minutocellus polymorphus</name>
    <dbReference type="NCBI Taxonomy" id="265543"/>
    <lineage>
        <taxon>Eukaryota</taxon>
        <taxon>Sar</taxon>
        <taxon>Stramenopiles</taxon>
        <taxon>Ochrophyta</taxon>
        <taxon>Bacillariophyta</taxon>
        <taxon>Mediophyceae</taxon>
        <taxon>Cymatosirophycidae</taxon>
        <taxon>Cymatosirales</taxon>
        <taxon>Cymatosiraceae</taxon>
        <taxon>Minutocellus</taxon>
    </lineage>
</organism>
<name>A0A7S0ALN2_9STRA</name>